<protein>
    <submittedName>
        <fullName evidence="1">Uncharacterized protein</fullName>
    </submittedName>
</protein>
<organism evidence="1 2">
    <name type="scientific">Thalassoglobus neptunius</name>
    <dbReference type="NCBI Taxonomy" id="1938619"/>
    <lineage>
        <taxon>Bacteria</taxon>
        <taxon>Pseudomonadati</taxon>
        <taxon>Planctomycetota</taxon>
        <taxon>Planctomycetia</taxon>
        <taxon>Planctomycetales</taxon>
        <taxon>Planctomycetaceae</taxon>
        <taxon>Thalassoglobus</taxon>
    </lineage>
</organism>
<sequence>MVDPVSVAGLGLAVFSTGAEYGNSGNFSSTSKAVSYMHPKTPNSARWRDMNTRIKLTAFHPRPGWSRQVFYFRLIYQYNGYDIRNARVEGLVDASSGMYTSSFTVNWRGQSHSRQSNPVSQIVFNFVGRWDPHGLGDVSFGGQLVISASLNGSAYESFGMDFSERNWVRAGY</sequence>
<evidence type="ECO:0000313" key="1">
    <source>
        <dbReference type="EMBL" id="TWT29742.1"/>
    </source>
</evidence>
<dbReference type="RefSeq" id="WP_146512705.1">
    <property type="nucleotide sequence ID" value="NZ_SIHI01000117.1"/>
</dbReference>
<reference evidence="1 2" key="1">
    <citation type="submission" date="2019-02" db="EMBL/GenBank/DDBJ databases">
        <title>Deep-cultivation of Planctomycetes and their phenomic and genomic characterization uncovers novel biology.</title>
        <authorList>
            <person name="Wiegand S."/>
            <person name="Jogler M."/>
            <person name="Boedeker C."/>
            <person name="Pinto D."/>
            <person name="Vollmers J."/>
            <person name="Rivas-Marin E."/>
            <person name="Kohn T."/>
            <person name="Peeters S.H."/>
            <person name="Heuer A."/>
            <person name="Rast P."/>
            <person name="Oberbeckmann S."/>
            <person name="Bunk B."/>
            <person name="Jeske O."/>
            <person name="Meyerdierks A."/>
            <person name="Storesund J.E."/>
            <person name="Kallscheuer N."/>
            <person name="Luecker S."/>
            <person name="Lage O.M."/>
            <person name="Pohl T."/>
            <person name="Merkel B.J."/>
            <person name="Hornburger P."/>
            <person name="Mueller R.-W."/>
            <person name="Bruemmer F."/>
            <person name="Labrenz M."/>
            <person name="Spormann A.M."/>
            <person name="Op Den Camp H."/>
            <person name="Overmann J."/>
            <person name="Amann R."/>
            <person name="Jetten M.S.M."/>
            <person name="Mascher T."/>
            <person name="Medema M.H."/>
            <person name="Devos D.P."/>
            <person name="Kaster A.-K."/>
            <person name="Ovreas L."/>
            <person name="Rohde M."/>
            <person name="Galperin M.Y."/>
            <person name="Jogler C."/>
        </authorList>
    </citation>
    <scope>NUCLEOTIDE SEQUENCE [LARGE SCALE GENOMIC DNA]</scope>
    <source>
        <strain evidence="1 2">KOR42</strain>
    </source>
</reference>
<dbReference type="AlphaFoldDB" id="A0A5C5UWE2"/>
<gene>
    <name evidence="1" type="ORF">KOR42_55020</name>
</gene>
<name>A0A5C5UWE2_9PLAN</name>
<dbReference type="Proteomes" id="UP000317243">
    <property type="component" value="Unassembled WGS sequence"/>
</dbReference>
<comment type="caution">
    <text evidence="1">The sequence shown here is derived from an EMBL/GenBank/DDBJ whole genome shotgun (WGS) entry which is preliminary data.</text>
</comment>
<dbReference type="EMBL" id="SIHI01000117">
    <property type="protein sequence ID" value="TWT29742.1"/>
    <property type="molecule type" value="Genomic_DNA"/>
</dbReference>
<evidence type="ECO:0000313" key="2">
    <source>
        <dbReference type="Proteomes" id="UP000317243"/>
    </source>
</evidence>
<dbReference type="OrthoDB" id="9821160at2"/>
<keyword evidence="2" id="KW-1185">Reference proteome</keyword>
<accession>A0A5C5UWE2</accession>
<proteinExistence type="predicted"/>